<evidence type="ECO:0000256" key="2">
    <source>
        <dbReference type="HAMAP-Rule" id="MF_00975"/>
    </source>
</evidence>
<comment type="similarity">
    <text evidence="2">Belongs to the CSL4 family.</text>
</comment>
<feature type="binding site" evidence="2">
    <location>
        <position position="169"/>
    </location>
    <ligand>
        <name>Zn(2+)</name>
        <dbReference type="ChEBI" id="CHEBI:29105"/>
    </ligand>
</feature>
<dbReference type="GO" id="GO:0000178">
    <property type="term" value="C:exosome (RNase complex)"/>
    <property type="evidence" value="ECO:0007669"/>
    <property type="project" value="UniProtKB-KW"/>
</dbReference>
<dbReference type="GO" id="GO:0006396">
    <property type="term" value="P:RNA processing"/>
    <property type="evidence" value="ECO:0007669"/>
    <property type="project" value="InterPro"/>
</dbReference>
<dbReference type="GO" id="GO:0006401">
    <property type="term" value="P:RNA catabolic process"/>
    <property type="evidence" value="ECO:0007669"/>
    <property type="project" value="UniProtKB-UniRule"/>
</dbReference>
<dbReference type="GO" id="GO:0008270">
    <property type="term" value="F:zinc ion binding"/>
    <property type="evidence" value="ECO:0007669"/>
    <property type="project" value="UniProtKB-UniRule"/>
</dbReference>
<dbReference type="GO" id="GO:0003676">
    <property type="term" value="F:nucleic acid binding"/>
    <property type="evidence" value="ECO:0007669"/>
    <property type="project" value="InterPro"/>
</dbReference>
<dbReference type="EMBL" id="DTLS01000084">
    <property type="protein sequence ID" value="HGZ60157.1"/>
    <property type="molecule type" value="Genomic_DNA"/>
</dbReference>
<evidence type="ECO:0000313" key="4">
    <source>
        <dbReference type="EMBL" id="HGZ60157.1"/>
    </source>
</evidence>
<name>A0A7J3SKW7_9CREN</name>
<keyword evidence="1 2" id="KW-0271">Exosome</keyword>
<comment type="subunit">
    <text evidence="2">Component of the archaeal exosome complex. Forms a trimer of Rrp4 and/or Csl4 subunits. The trimer associates with an hexameric ring-like arrangement composed of 3 Rrp41-Rrp42 heterodimers. Interacts with DnaG.</text>
</comment>
<dbReference type="AlphaFoldDB" id="A0A7J3SKW7"/>
<proteinExistence type="inferred from homology"/>
<keyword evidence="2" id="KW-0862">Zinc</keyword>
<dbReference type="Gene3D" id="2.20.70.10">
    <property type="match status" value="1"/>
</dbReference>
<dbReference type="Gene3D" id="2.40.50.100">
    <property type="match status" value="1"/>
</dbReference>
<protein>
    <recommendedName>
        <fullName evidence="2">Exosome complex component Csl4</fullName>
    </recommendedName>
</protein>
<accession>A0A7J3SKW7</accession>
<organism evidence="4">
    <name type="scientific">Fervidicoccus fontis</name>
    <dbReference type="NCBI Taxonomy" id="683846"/>
    <lineage>
        <taxon>Archaea</taxon>
        <taxon>Thermoproteota</taxon>
        <taxon>Thermoprotei</taxon>
        <taxon>Fervidicoccales</taxon>
        <taxon>Fervidicoccaceae</taxon>
        <taxon>Fervidicoccus</taxon>
    </lineage>
</organism>
<dbReference type="InterPro" id="IPR039771">
    <property type="entry name" value="Csl4"/>
</dbReference>
<dbReference type="InterPro" id="IPR030850">
    <property type="entry name" value="Exosome_Csl4_arc"/>
</dbReference>
<reference evidence="4" key="1">
    <citation type="journal article" date="2020" name="mSystems">
        <title>Genome- and Community-Level Interaction Insights into Carbon Utilization and Element Cycling Functions of Hydrothermarchaeota in Hydrothermal Sediment.</title>
        <authorList>
            <person name="Zhou Z."/>
            <person name="Liu Y."/>
            <person name="Xu W."/>
            <person name="Pan J."/>
            <person name="Luo Z.H."/>
            <person name="Li M."/>
        </authorList>
    </citation>
    <scope>NUCLEOTIDE SEQUENCE [LARGE SCALE GENOMIC DNA]</scope>
    <source>
        <strain evidence="4">SpSt-885</strain>
    </source>
</reference>
<evidence type="ECO:0000259" key="3">
    <source>
        <dbReference type="PROSITE" id="PS50126"/>
    </source>
</evidence>
<dbReference type="SUPFAM" id="SSF110324">
    <property type="entry name" value="Ribosomal L27 protein-like"/>
    <property type="match status" value="1"/>
</dbReference>
<dbReference type="PROSITE" id="PS50126">
    <property type="entry name" value="S1"/>
    <property type="match status" value="1"/>
</dbReference>
<comment type="caution">
    <text evidence="4">The sequence shown here is derived from an EMBL/GenBank/DDBJ whole genome shotgun (WGS) entry which is preliminary data.</text>
</comment>
<feature type="binding site" evidence="2">
    <location>
        <position position="166"/>
    </location>
    <ligand>
        <name>Zn(2+)</name>
        <dbReference type="ChEBI" id="CHEBI:29105"/>
    </ligand>
</feature>
<keyword evidence="2" id="KW-0479">Metal-binding</keyword>
<dbReference type="GO" id="GO:0005737">
    <property type="term" value="C:cytoplasm"/>
    <property type="evidence" value="ECO:0007669"/>
    <property type="project" value="UniProtKB-SubCell"/>
</dbReference>
<feature type="domain" description="S1 motif" evidence="3">
    <location>
        <begin position="72"/>
        <end position="141"/>
    </location>
</feature>
<dbReference type="PANTHER" id="PTHR12686">
    <property type="entry name" value="3'-5' EXORIBONUCLEASE CSL4-RELATED"/>
    <property type="match status" value="1"/>
</dbReference>
<dbReference type="Gene3D" id="2.40.50.140">
    <property type="entry name" value="Nucleic acid-binding proteins"/>
    <property type="match status" value="1"/>
</dbReference>
<keyword evidence="2" id="KW-0963">Cytoplasm</keyword>
<comment type="subcellular location">
    <subcellularLocation>
        <location evidence="2">Cytoplasm</location>
    </subcellularLocation>
</comment>
<gene>
    <name evidence="2" type="primary">csl4</name>
    <name evidence="4" type="ORF">ENW83_02995</name>
</gene>
<sequence length="188" mass="20504">MSSNEIVVPGEELAVIEEFSPSLGAYSDEKGFVRSSLVGMVLKDLINKIVKVNPVTTRYSFPSVKDIVIGYVSFLKGEIAMVNIVKDGNFKPLTGQLAGFLHISQIGTEGRHINEYIAPGDLIRARVISSENPFQLSIKHSSLGVILASCSQCGAILKKEGDKLICPKCGNIEKRKIASGYINLKWSY</sequence>
<dbReference type="NCBIfam" id="NF034126">
    <property type="entry name" value="PRK09521.1"/>
    <property type="match status" value="1"/>
</dbReference>
<dbReference type="SMART" id="SM00316">
    <property type="entry name" value="S1"/>
    <property type="match status" value="1"/>
</dbReference>
<dbReference type="InterPro" id="IPR012340">
    <property type="entry name" value="NA-bd_OB-fold"/>
</dbReference>
<dbReference type="SUPFAM" id="SSF50249">
    <property type="entry name" value="Nucleic acid-binding proteins"/>
    <property type="match status" value="1"/>
</dbReference>
<dbReference type="PANTHER" id="PTHR12686:SF8">
    <property type="entry name" value="EXOSOME COMPLEX COMPONENT CSL4"/>
    <property type="match status" value="1"/>
</dbReference>
<dbReference type="InterPro" id="IPR003029">
    <property type="entry name" value="S1_domain"/>
</dbReference>
<evidence type="ECO:0000256" key="1">
    <source>
        <dbReference type="ARBA" id="ARBA00022835"/>
    </source>
</evidence>
<feature type="binding site" evidence="2">
    <location>
        <position position="150"/>
    </location>
    <ligand>
        <name>Zn(2+)</name>
        <dbReference type="ChEBI" id="CHEBI:29105"/>
    </ligand>
</feature>
<dbReference type="InterPro" id="IPR025721">
    <property type="entry name" value="Exosome_cplx_N_dom"/>
</dbReference>
<feature type="binding site" evidence="2">
    <location>
        <position position="153"/>
    </location>
    <ligand>
        <name>Zn(2+)</name>
        <dbReference type="ChEBI" id="CHEBI:29105"/>
    </ligand>
</feature>
<dbReference type="Pfam" id="PF14382">
    <property type="entry name" value="ECR1_N"/>
    <property type="match status" value="1"/>
</dbReference>
<dbReference type="HAMAP" id="MF_00975">
    <property type="entry name" value="Exosome_Csl4"/>
    <property type="match status" value="1"/>
</dbReference>
<comment type="function">
    <text evidence="2">Non-catalytic component of the exosome, which is a complex involved in RNA degradation. Increases the RNA binding and the efficiency of RNA degradation. Helpful for the interaction of the exosome with A-poor RNAs.</text>
</comment>